<dbReference type="STRING" id="762967.HMPREF9440_01251"/>
<accession>H3KET7</accession>
<dbReference type="PATRIC" id="fig|762967.3.peg.988"/>
<name>H3KET7_9BURK</name>
<sequence>MKPRRHLGSFGPASTFVHGRRTLFAPTVRRMIEKTLSLIYWVKYGRNCYN</sequence>
<evidence type="ECO:0000313" key="1">
    <source>
        <dbReference type="EMBL" id="EHY31379.1"/>
    </source>
</evidence>
<organism evidence="1 2">
    <name type="scientific">Sutterella parvirubra YIT 11816</name>
    <dbReference type="NCBI Taxonomy" id="762967"/>
    <lineage>
        <taxon>Bacteria</taxon>
        <taxon>Pseudomonadati</taxon>
        <taxon>Pseudomonadota</taxon>
        <taxon>Betaproteobacteria</taxon>
        <taxon>Burkholderiales</taxon>
        <taxon>Sutterellaceae</taxon>
        <taxon>Sutterella</taxon>
    </lineage>
</organism>
<dbReference type="AlphaFoldDB" id="H3KET7"/>
<protein>
    <submittedName>
        <fullName evidence="1">Uncharacterized protein</fullName>
    </submittedName>
</protein>
<gene>
    <name evidence="1" type="ORF">HMPREF9440_01251</name>
</gene>
<dbReference type="Proteomes" id="UP000004956">
    <property type="component" value="Unassembled WGS sequence"/>
</dbReference>
<reference evidence="1 2" key="1">
    <citation type="submission" date="2011-11" db="EMBL/GenBank/DDBJ databases">
        <authorList>
            <person name="Weinstock G."/>
            <person name="Sodergren E."/>
            <person name="Clifton S."/>
            <person name="Fulton L."/>
            <person name="Fulton B."/>
            <person name="Courtney L."/>
            <person name="Fronick C."/>
            <person name="Harrison M."/>
            <person name="Strong C."/>
            <person name="Farmer C."/>
            <person name="Delahaunty K."/>
            <person name="Markovic C."/>
            <person name="Hall O."/>
            <person name="Minx P."/>
            <person name="Tomlinson C."/>
            <person name="Mitreva M."/>
            <person name="Hou S."/>
            <person name="Chen J."/>
            <person name="Wollam A."/>
            <person name="Pepin K.H."/>
            <person name="Johnson M."/>
            <person name="Bhonagiri V."/>
            <person name="Zhang X."/>
            <person name="Suruliraj S."/>
            <person name="Warren W."/>
            <person name="Chinwalla A."/>
            <person name="Mardis E.R."/>
            <person name="Wilson R.K."/>
        </authorList>
    </citation>
    <scope>NUCLEOTIDE SEQUENCE [LARGE SCALE GENOMIC DNA]</scope>
    <source>
        <strain evidence="1 2">YIT 11816</strain>
    </source>
</reference>
<evidence type="ECO:0000313" key="2">
    <source>
        <dbReference type="Proteomes" id="UP000004956"/>
    </source>
</evidence>
<dbReference type="EMBL" id="AFBQ01000172">
    <property type="protein sequence ID" value="EHY31379.1"/>
    <property type="molecule type" value="Genomic_DNA"/>
</dbReference>
<comment type="caution">
    <text evidence="1">The sequence shown here is derived from an EMBL/GenBank/DDBJ whole genome shotgun (WGS) entry which is preliminary data.</text>
</comment>
<proteinExistence type="predicted"/>
<dbReference type="HOGENOM" id="CLU_3123498_0_0_4"/>
<keyword evidence="2" id="KW-1185">Reference proteome</keyword>